<dbReference type="Proteomes" id="UP000231021">
    <property type="component" value="Unassembled WGS sequence"/>
</dbReference>
<evidence type="ECO:0000313" key="2">
    <source>
        <dbReference type="Proteomes" id="UP000231021"/>
    </source>
</evidence>
<dbReference type="InterPro" id="IPR004211">
    <property type="entry name" value="Endonuclease_7"/>
</dbReference>
<name>A0A2H0BXR1_9BACT</name>
<accession>A0A2H0BXR1</accession>
<organism evidence="1 2">
    <name type="scientific">Candidatus Roizmanbacteria bacterium CG22_combo_CG10-13_8_21_14_all_35_9</name>
    <dbReference type="NCBI Taxonomy" id="1974861"/>
    <lineage>
        <taxon>Bacteria</taxon>
        <taxon>Candidatus Roizmaniibacteriota</taxon>
    </lineage>
</organism>
<dbReference type="Gene3D" id="3.40.1800.10">
    <property type="entry name" value="His-Me finger endonucleases"/>
    <property type="match status" value="1"/>
</dbReference>
<proteinExistence type="predicted"/>
<dbReference type="AlphaFoldDB" id="A0A2H0BXR1"/>
<dbReference type="InterPro" id="IPR038563">
    <property type="entry name" value="Endonuclease_7_sf"/>
</dbReference>
<protein>
    <recommendedName>
        <fullName evidence="3">Recombination endonuclease VII</fullName>
    </recommendedName>
</protein>
<dbReference type="EMBL" id="PCTB01000086">
    <property type="protein sequence ID" value="PIP62394.1"/>
    <property type="molecule type" value="Genomic_DNA"/>
</dbReference>
<dbReference type="InterPro" id="IPR044925">
    <property type="entry name" value="His-Me_finger_sf"/>
</dbReference>
<reference evidence="1 2" key="1">
    <citation type="submission" date="2017-09" db="EMBL/GenBank/DDBJ databases">
        <title>Depth-based differentiation of microbial function through sediment-hosted aquifers and enrichment of novel symbionts in the deep terrestrial subsurface.</title>
        <authorList>
            <person name="Probst A.J."/>
            <person name="Ladd B."/>
            <person name="Jarett J.K."/>
            <person name="Geller-Mcgrath D.E."/>
            <person name="Sieber C.M."/>
            <person name="Emerson J.B."/>
            <person name="Anantharaman K."/>
            <person name="Thomas B.C."/>
            <person name="Malmstrom R."/>
            <person name="Stieglmeier M."/>
            <person name="Klingl A."/>
            <person name="Woyke T."/>
            <person name="Ryan C.M."/>
            <person name="Banfield J.F."/>
        </authorList>
    </citation>
    <scope>NUCLEOTIDE SEQUENCE [LARGE SCALE GENOMIC DNA]</scope>
    <source>
        <strain evidence="1">CG22_combo_CG10-13_8_21_14_all_35_9</strain>
    </source>
</reference>
<comment type="caution">
    <text evidence="1">The sequence shown here is derived from an EMBL/GenBank/DDBJ whole genome shotgun (WGS) entry which is preliminary data.</text>
</comment>
<sequence length="71" mass="7960">MRYYSTPHGSIFRKEYNIKYNHGITLEEYNAMLEAQGGCCAICGTNTPGGQGRFHVDHDHNTGKIRGLLCL</sequence>
<dbReference type="SUPFAM" id="SSF54060">
    <property type="entry name" value="His-Me finger endonucleases"/>
    <property type="match status" value="1"/>
</dbReference>
<feature type="non-terminal residue" evidence="1">
    <location>
        <position position="71"/>
    </location>
</feature>
<evidence type="ECO:0000313" key="1">
    <source>
        <dbReference type="EMBL" id="PIP62394.1"/>
    </source>
</evidence>
<dbReference type="Pfam" id="PF02945">
    <property type="entry name" value="Endonuclease_7"/>
    <property type="match status" value="1"/>
</dbReference>
<gene>
    <name evidence="1" type="ORF">COW98_04335</name>
</gene>
<evidence type="ECO:0008006" key="3">
    <source>
        <dbReference type="Google" id="ProtNLM"/>
    </source>
</evidence>